<dbReference type="OrthoDB" id="2248737at2"/>
<organism evidence="1 2">
    <name type="scientific">Secundilactobacillus paracollinoides</name>
    <dbReference type="NCBI Taxonomy" id="240427"/>
    <lineage>
        <taxon>Bacteria</taxon>
        <taxon>Bacillati</taxon>
        <taxon>Bacillota</taxon>
        <taxon>Bacilli</taxon>
        <taxon>Lactobacillales</taxon>
        <taxon>Lactobacillaceae</taxon>
        <taxon>Secundilactobacillus</taxon>
    </lineage>
</organism>
<dbReference type="EMBL" id="CP014924">
    <property type="protein sequence ID" value="ANZ66248.1"/>
    <property type="molecule type" value="Genomic_DNA"/>
</dbReference>
<dbReference type="GO" id="GO:0008168">
    <property type="term" value="F:methyltransferase activity"/>
    <property type="evidence" value="ECO:0007669"/>
    <property type="project" value="UniProtKB-KW"/>
</dbReference>
<dbReference type="GO" id="GO:0032259">
    <property type="term" value="P:methylation"/>
    <property type="evidence" value="ECO:0007669"/>
    <property type="project" value="UniProtKB-KW"/>
</dbReference>
<dbReference type="STRING" id="240427.AYR62_15220"/>
<dbReference type="Proteomes" id="UP000093267">
    <property type="component" value="Chromosome"/>
</dbReference>
<dbReference type="AlphaFoldDB" id="A0A1B2IW53"/>
<evidence type="ECO:0000313" key="1">
    <source>
        <dbReference type="EMBL" id="ANZ66248.1"/>
    </source>
</evidence>
<accession>A0A1B2IW53</accession>
<keyword evidence="1" id="KW-0489">Methyltransferase</keyword>
<reference evidence="1 2" key="1">
    <citation type="submission" date="2016-03" db="EMBL/GenBank/DDBJ databases">
        <title>Pediococcus and Lactobacillus from brewery environment - whole genome sequencing and assembly.</title>
        <authorList>
            <person name="Behr J."/>
            <person name="Geissler A.J."/>
            <person name="Vogel R.F."/>
        </authorList>
    </citation>
    <scope>NUCLEOTIDE SEQUENCE [LARGE SCALE GENOMIC DNA]</scope>
    <source>
        <strain evidence="1 2">TMW 1.1995</strain>
    </source>
</reference>
<keyword evidence="2" id="KW-1185">Reference proteome</keyword>
<gene>
    <name evidence="1" type="ORF">AYR63_03255</name>
</gene>
<dbReference type="RefSeq" id="WP_056987600.1">
    <property type="nucleotide sequence ID" value="NZ_CP014912.1"/>
</dbReference>
<sequence>MNPKQRKKLLKQAKKNKTATNAKAPSGYIAKMSAYLELFNDYPAVKVLINNVIAADRLLKQGLLPQTLPVLLLPDDIQDTIFKTVNQTYPAGDPRGDKVWNELSAALPDLDKQLRGFRDYLETEYGMWAYISAPFAKALAEFINGRPTLEVMAGNGYVSKGLRDNKQDVIATDSKDWTAENQTGRHPVTEIEQLSASDAFEKYQNQVDVIVMVWSPDGLTIDWDLLQKIRQSDKDFTFIVIGEKNGATDSKEFWDNATLLESPEVEKLNQHFRDFDLIQDRVYLVK</sequence>
<proteinExistence type="predicted"/>
<protein>
    <submittedName>
        <fullName evidence="1">SAM-dependent methyltransferase</fullName>
    </submittedName>
</protein>
<evidence type="ECO:0000313" key="2">
    <source>
        <dbReference type="Proteomes" id="UP000093267"/>
    </source>
</evidence>
<dbReference type="InterPro" id="IPR029063">
    <property type="entry name" value="SAM-dependent_MTases_sf"/>
</dbReference>
<keyword evidence="1" id="KW-0808">Transferase</keyword>
<name>A0A1B2IW53_9LACO</name>
<dbReference type="SUPFAM" id="SSF53335">
    <property type="entry name" value="S-adenosyl-L-methionine-dependent methyltransferases"/>
    <property type="match status" value="1"/>
</dbReference>